<dbReference type="GO" id="GO:0003676">
    <property type="term" value="F:nucleic acid binding"/>
    <property type="evidence" value="ECO:0007669"/>
    <property type="project" value="InterPro"/>
</dbReference>
<organism evidence="7 8">
    <name type="scientific">Fukomys damarensis</name>
    <name type="common">Damaraland mole rat</name>
    <name type="synonym">Cryptomys damarensis</name>
    <dbReference type="NCBI Taxonomy" id="885580"/>
    <lineage>
        <taxon>Eukaryota</taxon>
        <taxon>Metazoa</taxon>
        <taxon>Chordata</taxon>
        <taxon>Craniata</taxon>
        <taxon>Vertebrata</taxon>
        <taxon>Euteleostomi</taxon>
        <taxon>Mammalia</taxon>
        <taxon>Eutheria</taxon>
        <taxon>Euarchontoglires</taxon>
        <taxon>Glires</taxon>
        <taxon>Rodentia</taxon>
        <taxon>Hystricomorpha</taxon>
        <taxon>Bathyergidae</taxon>
        <taxon>Fukomys</taxon>
    </lineage>
</organism>
<dbReference type="OrthoDB" id="9905711at2759"/>
<feature type="compositionally biased region" description="Basic and acidic residues" evidence="5">
    <location>
        <begin position="2076"/>
        <end position="2085"/>
    </location>
</feature>
<dbReference type="InterPro" id="IPR038545">
    <property type="entry name" value="Znf_DBF_sf"/>
</dbReference>
<feature type="region of interest" description="Disordered" evidence="5">
    <location>
        <begin position="1718"/>
        <end position="1753"/>
    </location>
</feature>
<feature type="compositionally biased region" description="Low complexity" evidence="5">
    <location>
        <begin position="93"/>
        <end position="108"/>
    </location>
</feature>
<keyword evidence="8" id="KW-1185">Reference proteome</keyword>
<keyword evidence="3" id="KW-0862">Zinc</keyword>
<feature type="compositionally biased region" description="Basic and acidic residues" evidence="5">
    <location>
        <begin position="1724"/>
        <end position="1734"/>
    </location>
</feature>
<feature type="region of interest" description="Disordered" evidence="5">
    <location>
        <begin position="1223"/>
        <end position="1253"/>
    </location>
</feature>
<feature type="region of interest" description="Disordered" evidence="5">
    <location>
        <begin position="2054"/>
        <end position="2162"/>
    </location>
</feature>
<feature type="compositionally biased region" description="Basic and acidic residues" evidence="5">
    <location>
        <begin position="2133"/>
        <end position="2144"/>
    </location>
</feature>
<name>A0A091CMR2_FUKDA</name>
<feature type="compositionally biased region" description="Low complexity" evidence="5">
    <location>
        <begin position="568"/>
        <end position="580"/>
    </location>
</feature>
<feature type="compositionally biased region" description="Low complexity" evidence="5">
    <location>
        <begin position="2145"/>
        <end position="2156"/>
    </location>
</feature>
<dbReference type="PANTHER" id="PTHR21639">
    <property type="entry name" value="DBF4-TYPE ZINC FINGER-CONTAINING PROTEIN 2"/>
    <property type="match status" value="1"/>
</dbReference>
<feature type="compositionally biased region" description="Polar residues" evidence="5">
    <location>
        <begin position="1400"/>
        <end position="1412"/>
    </location>
</feature>
<feature type="region of interest" description="Disordered" evidence="5">
    <location>
        <begin position="518"/>
        <end position="537"/>
    </location>
</feature>
<feature type="region of interest" description="Disordered" evidence="5">
    <location>
        <begin position="926"/>
        <end position="954"/>
    </location>
</feature>
<feature type="compositionally biased region" description="Polar residues" evidence="5">
    <location>
        <begin position="2096"/>
        <end position="2112"/>
    </location>
</feature>
<feature type="region of interest" description="Disordered" evidence="5">
    <location>
        <begin position="568"/>
        <end position="596"/>
    </location>
</feature>
<dbReference type="PROSITE" id="PS51265">
    <property type="entry name" value="ZF_DBF4"/>
    <property type="match status" value="1"/>
</dbReference>
<feature type="region of interest" description="Disordered" evidence="5">
    <location>
        <begin position="774"/>
        <end position="794"/>
    </location>
</feature>
<evidence type="ECO:0000259" key="6">
    <source>
        <dbReference type="PROSITE" id="PS51265"/>
    </source>
</evidence>
<feature type="region of interest" description="Disordered" evidence="5">
    <location>
        <begin position="998"/>
        <end position="1029"/>
    </location>
</feature>
<feature type="compositionally biased region" description="Polar residues" evidence="5">
    <location>
        <begin position="524"/>
        <end position="537"/>
    </location>
</feature>
<dbReference type="InterPro" id="IPR006572">
    <property type="entry name" value="Znf_DBF"/>
</dbReference>
<keyword evidence="2 4" id="KW-0863">Zinc-finger</keyword>
<sequence length="2404" mass="266695">MQKRQGYCTYCRVTYTNLEQHLFSAQHRTVTRQSRQRLINNNSLMERFLQDVLQHHPYNYQDSRLAQCEMPTNTTPPEVIRLDEFSPEDAEAEQISSKSSESVEQLSARPGVSQNSTKEVSVRPSVIQKLEKGQQQSLEFNKIESCVRKINLVGVGQATNSGKSVIRLPVICNAPARCVPESSQARPVIASTSRAPVAACLESVSKCNPSKDDRYTKELDEVPRNCMPSCHPEVSSGSYENPKDSNSKSVCVNLDTLIYQKDVECQGEALSPACKFREPKDMKSSVGVESSSKVAVKSVGKLNKPDVPPAKLISEGAIPKRHGELLLHEGCTQEEKHLVCNKPGVLKQKCSVSATEKLDCSSLQSVSVPARKAVRELHLWKDDDHEDENCGSRGNEISFNYDFSPSSADLSKVTARKINLSGKIHAPLQYKRNTACDSEISSDDKCGDSLQVVDNQPQVIIKEKNPQEAKHISLVDESYDSSGLEMNFDCDNSAEPTDHNPQQPDVDVTFPAGGPIDLVDGSYGSDSSKGRSASVTSVELVGEDPPVDVTRKKLQRKPCIYLVDKSCKSGYSESSSDSDGFPQSADDHPQMTVTEGNQKGRLVQLKSKKCKPSSARAHLACGVSLEAVNHQPQRDVGGVNLLKKENAGLVDKNCESNAPEMGFHADAQLVADESQVAVKELNLQAVDIDLDNKSVQSSISDLSFESQDYLYQSANDEFERDLGEVNLTELNVDVESQSSGCSSSELTFDSDSPLLSVTERSQLDVERLKEDPFNLEEESCESNSSGITFDSDIPTCSVADQPQVAVYEEEPVDLENESDESCVSEITFDSDIPLHSGNEQAEVAVKEVIIQEEEYVPLEKKNANPSGSEINSDSYIPLHSVTNPPEVAIRKLNSQKEQQVQLKHKENERTDYELNLNFEIFHSSTGHSEELVNDRNSQKEEHIHLENKSNKSSVSGPYLDSDIPFLSVIHKPQVVVKNTWLHKEKQAEFQGKSAELSASEVESNVPHCPVTKPQVSLKRKEKKKHIEKKTDRYGDSELILTSDDLPQSVPKKPRLTVLREDLVHPKGESTQCRGFEAHVAVTGSLSSVPDQSHQILRKENHVNLKDKSNKCSELKVSFYSVDHLQSVEQHHKVVNRINLSKEEAIILQSKIGVPSCSKAIHNSDIPLKSAADQPEVAVKWISQGKEYRIFLENKSKNIYLKTNLDSDFLVQAIVDRPNIAVAKSKAEGKCDPSGDSEGNTDSATSVQPVADQPREMMKEAACGKDKDVDTEGKRGEAEGFEITHDSDVLQPVTGHTKVIQEVKLLKKHLDLEDKNVKPSESKMNVDSNEPPQSMTNRIGEPVKLEANLPVKGHVCFDDKGYESDNSEIIYISNTPLHSVIQQPQSLQEECASLKMKSSDPRPTTSFDSSEPRQSIRGKLKKTVQEMNVKEGHIYLEDKSYKLVGFEASCDSDIPIQIVFDPSHASAKEINVQKDHNDLESESYTARCSEVKRGTGIQLQSEVDPLQMAWEETSFQNRELFDVEGHASESSDSEMMYDSDVSFQIIVTQPQSSDEEADSPEVVVVNVVAGDCDRDCEVISDPEISLQLVTDPPQLTFEGISDPDIPLQLVTDPPQLTIEGISDPEIPLQLVTDPPQLIIEETSSVNAVSVEVIKSNCTSCGSHVRRKASSQPVTDQFKKTFKIINRESDYIILGDSTCQSCGCEVDFNSASDQSVTYQSQGPGHEYFHSEDKSYESDGPEGNFSFEGTSQETDTEVNVWKDPKYTGLKDKSWESRDSAMDSAAFSKSVIHHTADRENLLMRKHADPAHKSGISYGSQIDFQGDPSTQADIEKPRDVEKKTRPRKRVTFDPKEYHYFPSNYVCVVDSVKSLDEAPEVIEDPDEPVLEVLPFVSPSVSEETCPQKMRGDNIKTNCHVKKFKKDHYHSYSLSNRTTREVSLNEETEPACLDSIQNTISVQTFPHSGHVAGGAADTNDISVILDKSCCHCPLAVELLKQNWHLASPSQALKVNHATQTNKYPLKKRKIIGQAEESPQRRCLQNDRKGNKKVQVVTVEVPTSSAKALEPEQPSSSVGVLSSADRKRKEGKSSRSPKRKQRSCGKQLQSTSKSKQNNLNDPLRKKMARNPPPNPVVPGSDKSESVDTRRNGSEGSSSAGGNSAPTQNLAPKSFITTARYKLQSRVGSDEACVFLESIDNVPTGVAFKDSDFQPTPSNHGDAKVSLKPVTNECFENKSKKKVPIRKPTTSIKPRFPRSIFKAVIPQQKTGLTSEKQSVWIWTKANAIIRKYTLKYSVFLRHRYQSRASFFAVNPKKKIHDGIRLKKGRDPGKVLLNSSVPPAYFQERFRAVAGPSRKQLVLRSSSAVGRKELDDKTYTYKKKTPILVKAYNLRSSRYIPADSRMTTRLSSKQ</sequence>
<feature type="region of interest" description="Disordered" evidence="5">
    <location>
        <begin position="87"/>
        <end position="124"/>
    </location>
</feature>
<dbReference type="Gene3D" id="6.10.250.3410">
    <property type="entry name" value="DBF zinc finger"/>
    <property type="match status" value="1"/>
</dbReference>
<feature type="compositionally biased region" description="Basic residues" evidence="5">
    <location>
        <begin position="1017"/>
        <end position="1027"/>
    </location>
</feature>
<feature type="compositionally biased region" description="Basic and acidic residues" evidence="5">
    <location>
        <begin position="1828"/>
        <end position="1838"/>
    </location>
</feature>
<reference evidence="7 8" key="1">
    <citation type="submission" date="2013-11" db="EMBL/GenBank/DDBJ databases">
        <title>The Damaraland mole rat (Fukomys damarensis) genome and evolution of African mole rats.</title>
        <authorList>
            <person name="Gladyshev V.N."/>
            <person name="Fang X."/>
        </authorList>
    </citation>
    <scope>NUCLEOTIDE SEQUENCE [LARGE SCALE GENOMIC DNA]</scope>
    <source>
        <tissue evidence="7">Liver</tissue>
    </source>
</reference>
<accession>A0A091CMR2</accession>
<feature type="compositionally biased region" description="Polar residues" evidence="5">
    <location>
        <begin position="1321"/>
        <end position="1336"/>
    </location>
</feature>
<evidence type="ECO:0000313" key="8">
    <source>
        <dbReference type="Proteomes" id="UP000028990"/>
    </source>
</evidence>
<dbReference type="eggNOG" id="ENOG502RXIX">
    <property type="taxonomic scope" value="Eukaryota"/>
</dbReference>
<feature type="compositionally biased region" description="Basic and acidic residues" evidence="5">
    <location>
        <begin position="927"/>
        <end position="949"/>
    </location>
</feature>
<gene>
    <name evidence="7" type="ORF">H920_20277</name>
</gene>
<keyword evidence="1" id="KW-0479">Metal-binding</keyword>
<evidence type="ECO:0000256" key="5">
    <source>
        <dbReference type="SAM" id="MobiDB-lite"/>
    </source>
</evidence>
<dbReference type="InterPro" id="IPR038890">
    <property type="entry name" value="ZDBF2"/>
</dbReference>
<evidence type="ECO:0000313" key="7">
    <source>
        <dbReference type="EMBL" id="KFO18340.1"/>
    </source>
</evidence>
<dbReference type="PANTHER" id="PTHR21639:SF5">
    <property type="entry name" value="DBF4-TYPE ZINC FINGER-CONTAINING PROTEIN 2"/>
    <property type="match status" value="1"/>
</dbReference>
<dbReference type="Proteomes" id="UP000028990">
    <property type="component" value="Unassembled WGS sequence"/>
</dbReference>
<proteinExistence type="predicted"/>
<feature type="compositionally biased region" description="Polar residues" evidence="5">
    <location>
        <begin position="1236"/>
        <end position="1247"/>
    </location>
</feature>
<feature type="compositionally biased region" description="Polar residues" evidence="5">
    <location>
        <begin position="1812"/>
        <end position="1827"/>
    </location>
</feature>
<dbReference type="Pfam" id="PF07535">
    <property type="entry name" value="zf-DBF"/>
    <property type="match status" value="1"/>
</dbReference>
<feature type="region of interest" description="Disordered" evidence="5">
    <location>
        <begin position="860"/>
        <end position="879"/>
    </location>
</feature>
<dbReference type="EMBL" id="KN125438">
    <property type="protein sequence ID" value="KFO18340.1"/>
    <property type="molecule type" value="Genomic_DNA"/>
</dbReference>
<feature type="region of interest" description="Disordered" evidence="5">
    <location>
        <begin position="1392"/>
        <end position="1415"/>
    </location>
</feature>
<evidence type="ECO:0000256" key="4">
    <source>
        <dbReference type="PROSITE-ProRule" id="PRU00600"/>
    </source>
</evidence>
<evidence type="ECO:0000256" key="3">
    <source>
        <dbReference type="ARBA" id="ARBA00022833"/>
    </source>
</evidence>
<evidence type="ECO:0000256" key="2">
    <source>
        <dbReference type="ARBA" id="ARBA00022771"/>
    </source>
</evidence>
<feature type="compositionally biased region" description="Polar residues" evidence="5">
    <location>
        <begin position="863"/>
        <end position="874"/>
    </location>
</feature>
<feature type="compositionally biased region" description="Basic and acidic residues" evidence="5">
    <location>
        <begin position="2030"/>
        <end position="2041"/>
    </location>
</feature>
<feature type="region of interest" description="Disordered" evidence="5">
    <location>
        <begin position="1805"/>
        <end position="1840"/>
    </location>
</feature>
<feature type="region of interest" description="Disordered" evidence="5">
    <location>
        <begin position="1316"/>
        <end position="1336"/>
    </location>
</feature>
<feature type="domain" description="DBF4-type" evidence="6">
    <location>
        <begin position="1"/>
        <end position="51"/>
    </location>
</feature>
<dbReference type="GO" id="GO:0071514">
    <property type="term" value="P:genomic imprinting"/>
    <property type="evidence" value="ECO:0007669"/>
    <property type="project" value="TreeGrafter"/>
</dbReference>
<evidence type="ECO:0000256" key="1">
    <source>
        <dbReference type="ARBA" id="ARBA00022723"/>
    </source>
</evidence>
<protein>
    <submittedName>
        <fullName evidence="7">DBF4-type zinc finger-containing protein 2</fullName>
    </submittedName>
</protein>
<feature type="region of interest" description="Disordered" evidence="5">
    <location>
        <begin position="2025"/>
        <end position="2044"/>
    </location>
</feature>
<dbReference type="GO" id="GO:0008270">
    <property type="term" value="F:zinc ion binding"/>
    <property type="evidence" value="ECO:0007669"/>
    <property type="project" value="UniProtKB-KW"/>
</dbReference>